<name>A0A348HI68_9GAMM</name>
<sequence length="158" mass="17549">MKAHVKKVIGGAAIVIAGAFIAPWEGKRNTAYVDIAGVLTVCYGHTGPDVHRGLRVTDDECKRLLSEDLAEALTVVNRSVTAPMSEPRKAGLASFVFNVGETKFKRSTLLQMLNAEHPAACDQLLRWIYVYDPVTGQYVVNDGIRQRRTEERELCLYE</sequence>
<dbReference type="InterPro" id="IPR023346">
    <property type="entry name" value="Lysozyme-like_dom_sf"/>
</dbReference>
<dbReference type="SUPFAM" id="SSF53955">
    <property type="entry name" value="Lysozyme-like"/>
    <property type="match status" value="1"/>
</dbReference>
<dbReference type="Gene3D" id="1.10.530.40">
    <property type="match status" value="1"/>
</dbReference>
<dbReference type="OrthoDB" id="8141296at2"/>
<evidence type="ECO:0000256" key="6">
    <source>
        <dbReference type="RuleBase" id="RU003788"/>
    </source>
</evidence>
<evidence type="ECO:0000256" key="5">
    <source>
        <dbReference type="ARBA" id="ARBA00023295"/>
    </source>
</evidence>
<evidence type="ECO:0000256" key="1">
    <source>
        <dbReference type="ARBA" id="ARBA00000632"/>
    </source>
</evidence>
<evidence type="ECO:0000313" key="8">
    <source>
        <dbReference type="Proteomes" id="UP000267342"/>
    </source>
</evidence>
<dbReference type="RefSeq" id="WP_027705026.1">
    <property type="nucleotide sequence ID" value="NZ_AP018933.1"/>
</dbReference>
<dbReference type="HAMAP" id="MF_04110">
    <property type="entry name" value="ENDOLYSIN_T4"/>
    <property type="match status" value="1"/>
</dbReference>
<dbReference type="InterPro" id="IPR051018">
    <property type="entry name" value="Bacteriophage_GH24"/>
</dbReference>
<organism evidence="7 8">
    <name type="scientific">Zymobacter palmae</name>
    <dbReference type="NCBI Taxonomy" id="33074"/>
    <lineage>
        <taxon>Bacteria</taxon>
        <taxon>Pseudomonadati</taxon>
        <taxon>Pseudomonadota</taxon>
        <taxon>Gammaproteobacteria</taxon>
        <taxon>Oceanospirillales</taxon>
        <taxon>Halomonadaceae</taxon>
        <taxon>Zymobacter group</taxon>
        <taxon>Zymobacter</taxon>
    </lineage>
</organism>
<dbReference type="InterPro" id="IPR034690">
    <property type="entry name" value="Endolysin_T4_type"/>
</dbReference>
<protein>
    <recommendedName>
        <fullName evidence="6">Lysozyme</fullName>
        <ecNumber evidence="6">3.2.1.17</ecNumber>
    </recommendedName>
</protein>
<dbReference type="GO" id="GO:0003796">
    <property type="term" value="F:lysozyme activity"/>
    <property type="evidence" value="ECO:0007669"/>
    <property type="project" value="UniProtKB-EC"/>
</dbReference>
<dbReference type="InterPro" id="IPR043688">
    <property type="entry name" value="SAR_endolysin-like"/>
</dbReference>
<proteinExistence type="inferred from homology"/>
<keyword evidence="3 6" id="KW-0081">Bacteriolytic enzyme</keyword>
<evidence type="ECO:0000256" key="2">
    <source>
        <dbReference type="ARBA" id="ARBA00022529"/>
    </source>
</evidence>
<keyword evidence="5 6" id="KW-0326">Glycosidase</keyword>
<dbReference type="CDD" id="cd16900">
    <property type="entry name" value="endolysin_R21-like"/>
    <property type="match status" value="1"/>
</dbReference>
<dbReference type="GO" id="GO:0016998">
    <property type="term" value="P:cell wall macromolecule catabolic process"/>
    <property type="evidence" value="ECO:0007669"/>
    <property type="project" value="InterPro"/>
</dbReference>
<dbReference type="PANTHER" id="PTHR38107:SF3">
    <property type="entry name" value="LYSOZYME RRRD-RELATED"/>
    <property type="match status" value="1"/>
</dbReference>
<evidence type="ECO:0000313" key="7">
    <source>
        <dbReference type="EMBL" id="BBG31320.1"/>
    </source>
</evidence>
<reference evidence="7 8" key="1">
    <citation type="submission" date="2018-09" db="EMBL/GenBank/DDBJ databases">
        <title>Zymobacter palmae IAM14233 (=T109) whole genome analysis.</title>
        <authorList>
            <person name="Yanase H."/>
        </authorList>
    </citation>
    <scope>NUCLEOTIDE SEQUENCE [LARGE SCALE GENOMIC DNA]</scope>
    <source>
        <strain evidence="7 8">IAM14233</strain>
    </source>
</reference>
<dbReference type="HAMAP" id="MF_04136">
    <property type="entry name" value="SAR_ENDOLYSIN"/>
    <property type="match status" value="1"/>
</dbReference>
<dbReference type="EMBL" id="AP018933">
    <property type="protein sequence ID" value="BBG31320.1"/>
    <property type="molecule type" value="Genomic_DNA"/>
</dbReference>
<keyword evidence="4 6" id="KW-0378">Hydrolase</keyword>
<dbReference type="AlphaFoldDB" id="A0A348HI68"/>
<dbReference type="KEGG" id="zpl:ZBT109_2590"/>
<dbReference type="InterPro" id="IPR023347">
    <property type="entry name" value="Lysozyme_dom_sf"/>
</dbReference>
<dbReference type="Proteomes" id="UP000267342">
    <property type="component" value="Chromosome"/>
</dbReference>
<evidence type="ECO:0000256" key="3">
    <source>
        <dbReference type="ARBA" id="ARBA00022638"/>
    </source>
</evidence>
<keyword evidence="8" id="KW-1185">Reference proteome</keyword>
<comment type="catalytic activity">
    <reaction evidence="1 6">
        <text>Hydrolysis of (1-&gt;4)-beta-linkages between N-acetylmuramic acid and N-acetyl-D-glucosamine residues in a peptidoglycan and between N-acetyl-D-glucosamine residues in chitodextrins.</text>
        <dbReference type="EC" id="3.2.1.17"/>
    </reaction>
</comment>
<dbReference type="EC" id="3.2.1.17" evidence="6"/>
<dbReference type="GO" id="GO:0031640">
    <property type="term" value="P:killing of cells of another organism"/>
    <property type="evidence" value="ECO:0007669"/>
    <property type="project" value="UniProtKB-KW"/>
</dbReference>
<comment type="similarity">
    <text evidence="6">Belongs to the glycosyl hydrolase 24 family.</text>
</comment>
<gene>
    <name evidence="7" type="ORF">ZBT109_2590</name>
</gene>
<dbReference type="GO" id="GO:0042742">
    <property type="term" value="P:defense response to bacterium"/>
    <property type="evidence" value="ECO:0007669"/>
    <property type="project" value="UniProtKB-KW"/>
</dbReference>
<keyword evidence="2 6" id="KW-0929">Antimicrobial</keyword>
<accession>A0A348HI68</accession>
<dbReference type="GO" id="GO:0009253">
    <property type="term" value="P:peptidoglycan catabolic process"/>
    <property type="evidence" value="ECO:0007669"/>
    <property type="project" value="InterPro"/>
</dbReference>
<dbReference type="Pfam" id="PF00959">
    <property type="entry name" value="Phage_lysozyme"/>
    <property type="match status" value="1"/>
</dbReference>
<dbReference type="PANTHER" id="PTHR38107">
    <property type="match status" value="1"/>
</dbReference>
<dbReference type="InterPro" id="IPR002196">
    <property type="entry name" value="Glyco_hydro_24"/>
</dbReference>
<evidence type="ECO:0000256" key="4">
    <source>
        <dbReference type="ARBA" id="ARBA00022801"/>
    </source>
</evidence>
<dbReference type="STRING" id="1123510.GCA_000620025_01751"/>